<proteinExistence type="predicted"/>
<accession>A0A1I7Z6H5</accession>
<organism evidence="2 3">
    <name type="scientific">Steinernema glaseri</name>
    <dbReference type="NCBI Taxonomy" id="37863"/>
    <lineage>
        <taxon>Eukaryota</taxon>
        <taxon>Metazoa</taxon>
        <taxon>Ecdysozoa</taxon>
        <taxon>Nematoda</taxon>
        <taxon>Chromadorea</taxon>
        <taxon>Rhabditida</taxon>
        <taxon>Tylenchina</taxon>
        <taxon>Panagrolaimomorpha</taxon>
        <taxon>Strongyloidoidea</taxon>
        <taxon>Steinernematidae</taxon>
        <taxon>Steinernema</taxon>
    </lineage>
</organism>
<protein>
    <submittedName>
        <fullName evidence="3">Uncharacterized protein</fullName>
    </submittedName>
</protein>
<dbReference type="AlphaFoldDB" id="A0A1I7Z6H5"/>
<feature type="transmembrane region" description="Helical" evidence="1">
    <location>
        <begin position="70"/>
        <end position="89"/>
    </location>
</feature>
<evidence type="ECO:0000313" key="2">
    <source>
        <dbReference type="Proteomes" id="UP000095287"/>
    </source>
</evidence>
<dbReference type="WBParaSite" id="L893_g23252.t1">
    <property type="protein sequence ID" value="L893_g23252.t1"/>
    <property type="gene ID" value="L893_g23252"/>
</dbReference>
<sequence>MAPVAQTCNQIAKAALPPRLRGSQRDSPPPPLAPLPFVIARDLRSRRAKPPLNALRSFFRLPTVRDMQPIRALLLLLVALVGFVAAAPMDIQWRDAGSRYPSRRAQMLIKRREEKALRNCFFSPVQCLLPINDKAFRKFVPQN</sequence>
<keyword evidence="1" id="KW-0812">Transmembrane</keyword>
<keyword evidence="1" id="KW-1133">Transmembrane helix</keyword>
<evidence type="ECO:0000313" key="3">
    <source>
        <dbReference type="WBParaSite" id="L893_g23252.t1"/>
    </source>
</evidence>
<evidence type="ECO:0000256" key="1">
    <source>
        <dbReference type="SAM" id="Phobius"/>
    </source>
</evidence>
<keyword evidence="2" id="KW-1185">Reference proteome</keyword>
<dbReference type="Proteomes" id="UP000095287">
    <property type="component" value="Unplaced"/>
</dbReference>
<reference evidence="3" key="1">
    <citation type="submission" date="2016-11" db="UniProtKB">
        <authorList>
            <consortium name="WormBaseParasite"/>
        </authorList>
    </citation>
    <scope>IDENTIFICATION</scope>
</reference>
<keyword evidence="1" id="KW-0472">Membrane</keyword>
<name>A0A1I7Z6H5_9BILA</name>